<comment type="caution">
    <text evidence="1">The sequence shown here is derived from an EMBL/GenBank/DDBJ whole genome shotgun (WGS) entry which is preliminary data.</text>
</comment>
<accession>A0A6L9XY04</accession>
<gene>
    <name evidence="1" type="ORF">G3T36_10520</name>
</gene>
<protein>
    <recommendedName>
        <fullName evidence="3">YtxH domain-containing protein</fullName>
    </recommendedName>
</protein>
<dbReference type="EMBL" id="JAAGWY010000002">
    <property type="protein sequence ID" value="NEN06310.1"/>
    <property type="molecule type" value="Genomic_DNA"/>
</dbReference>
<dbReference type="Proteomes" id="UP000474967">
    <property type="component" value="Unassembled WGS sequence"/>
</dbReference>
<name>A0A6L9XY04_9MICO</name>
<reference evidence="1 2" key="1">
    <citation type="journal article" date="2014" name="J. Microbiol.">
        <title>Diaminobutyricibacter tongyongensis gen. nov., sp. nov. and Homoserinibacter gongjuensis gen. nov., sp. nov. belong to the family Microbacteriaceae.</title>
        <authorList>
            <person name="Kim S.J."/>
            <person name="Ahn J.H."/>
            <person name="Weon H.Y."/>
            <person name="Hamada M."/>
            <person name="Suzuki K."/>
            <person name="Kwon S.W."/>
        </authorList>
    </citation>
    <scope>NUCLEOTIDE SEQUENCE [LARGE SCALE GENOMIC DNA]</scope>
    <source>
        <strain evidence="1 2">NBRC 108724</strain>
    </source>
</reference>
<keyword evidence="2" id="KW-1185">Reference proteome</keyword>
<evidence type="ECO:0008006" key="3">
    <source>
        <dbReference type="Google" id="ProtNLM"/>
    </source>
</evidence>
<dbReference type="AlphaFoldDB" id="A0A6L9XY04"/>
<evidence type="ECO:0000313" key="2">
    <source>
        <dbReference type="Proteomes" id="UP000474967"/>
    </source>
</evidence>
<proteinExistence type="predicted"/>
<dbReference type="RefSeq" id="WP_163289738.1">
    <property type="nucleotide sequence ID" value="NZ_JAAGWY010000002.1"/>
</dbReference>
<organism evidence="1 2">
    <name type="scientific">Leifsonia tongyongensis</name>
    <dbReference type="NCBI Taxonomy" id="1268043"/>
    <lineage>
        <taxon>Bacteria</taxon>
        <taxon>Bacillati</taxon>
        <taxon>Actinomycetota</taxon>
        <taxon>Actinomycetes</taxon>
        <taxon>Micrococcales</taxon>
        <taxon>Microbacteriaceae</taxon>
        <taxon>Leifsonia</taxon>
    </lineage>
</organism>
<evidence type="ECO:0000313" key="1">
    <source>
        <dbReference type="EMBL" id="NEN06310.1"/>
    </source>
</evidence>
<sequence length="65" mass="7145">MKSFLWLVVGIAIGFAVAHKVNETPQGKQFFSGLDKKARDFGSAVSDGYRKREAELRSAIEDAEA</sequence>